<evidence type="ECO:0000259" key="1">
    <source>
        <dbReference type="SMART" id="SM00881"/>
    </source>
</evidence>
<evidence type="ECO:0000313" key="3">
    <source>
        <dbReference type="Proteomes" id="UP000267841"/>
    </source>
</evidence>
<accession>A0A497XNV1</accession>
<gene>
    <name evidence="2" type="ORF">BCF55_0234</name>
</gene>
<protein>
    <recommendedName>
        <fullName evidence="1">CoA-binding domain-containing protein</fullName>
    </recommendedName>
</protein>
<comment type="caution">
    <text evidence="2">The sequence shown here is derived from an EMBL/GenBank/DDBJ whole genome shotgun (WGS) entry which is preliminary data.</text>
</comment>
<dbReference type="Proteomes" id="UP000267841">
    <property type="component" value="Unassembled WGS sequence"/>
</dbReference>
<dbReference type="Pfam" id="PF13380">
    <property type="entry name" value="CoA_binding_2"/>
    <property type="match status" value="1"/>
</dbReference>
<keyword evidence="3" id="KW-1185">Reference proteome</keyword>
<dbReference type="RefSeq" id="WP_121008985.1">
    <property type="nucleotide sequence ID" value="NZ_RCCJ01000001.1"/>
</dbReference>
<dbReference type="PANTHER" id="PTHR33303">
    <property type="entry name" value="CYTOPLASMIC PROTEIN-RELATED"/>
    <property type="match status" value="1"/>
</dbReference>
<evidence type="ECO:0000313" key="2">
    <source>
        <dbReference type="EMBL" id="RLJ69974.1"/>
    </source>
</evidence>
<dbReference type="EMBL" id="RCCJ01000001">
    <property type="protein sequence ID" value="RLJ69974.1"/>
    <property type="molecule type" value="Genomic_DNA"/>
</dbReference>
<sequence length="137" mass="15442">MAEVQHRDDAYEALKNAKVVAVIGISSNPERPSYYTTEKVVKKGKHKVYLINPKYAGEEILGIKVLSSLKEVPEPIDIVNVYRNPVHVEPIVQEAIELGAKVVWLQPGAENYEVIEKYRDKVRFVYNACIGVEAGYL</sequence>
<dbReference type="PANTHER" id="PTHR33303:SF2">
    <property type="entry name" value="COA-BINDING DOMAIN-CONTAINING PROTEIN"/>
    <property type="match status" value="1"/>
</dbReference>
<proteinExistence type="predicted"/>
<feature type="domain" description="CoA-binding" evidence="1">
    <location>
        <begin position="14"/>
        <end position="109"/>
    </location>
</feature>
<dbReference type="OrthoDB" id="9804695at2"/>
<reference evidence="2 3" key="1">
    <citation type="submission" date="2018-10" db="EMBL/GenBank/DDBJ databases">
        <title>Genomic Encyclopedia of Archaeal and Bacterial Type Strains, Phase II (KMG-II): from individual species to whole genera.</title>
        <authorList>
            <person name="Goeker M."/>
        </authorList>
    </citation>
    <scope>NUCLEOTIDE SEQUENCE [LARGE SCALE GENOMIC DNA]</scope>
    <source>
        <strain evidence="2 3">DSM 16510</strain>
    </source>
</reference>
<dbReference type="SUPFAM" id="SSF51735">
    <property type="entry name" value="NAD(P)-binding Rossmann-fold domains"/>
    <property type="match status" value="1"/>
</dbReference>
<dbReference type="Gene3D" id="3.40.50.720">
    <property type="entry name" value="NAD(P)-binding Rossmann-like Domain"/>
    <property type="match status" value="1"/>
</dbReference>
<dbReference type="InterPro" id="IPR036291">
    <property type="entry name" value="NAD(P)-bd_dom_sf"/>
</dbReference>
<organism evidence="2 3">
    <name type="scientific">Hydrogenivirga caldilitoris</name>
    <dbReference type="NCBI Taxonomy" id="246264"/>
    <lineage>
        <taxon>Bacteria</taxon>
        <taxon>Pseudomonadati</taxon>
        <taxon>Aquificota</taxon>
        <taxon>Aquificia</taxon>
        <taxon>Aquificales</taxon>
        <taxon>Aquificaceae</taxon>
        <taxon>Hydrogenivirga</taxon>
    </lineage>
</organism>
<dbReference type="InterPro" id="IPR003781">
    <property type="entry name" value="CoA-bd"/>
</dbReference>
<dbReference type="AlphaFoldDB" id="A0A497XNV1"/>
<dbReference type="SMART" id="SM00881">
    <property type="entry name" value="CoA_binding"/>
    <property type="match status" value="1"/>
</dbReference>
<name>A0A497XNV1_9AQUI</name>